<evidence type="ECO:0000256" key="1">
    <source>
        <dbReference type="SAM" id="Phobius"/>
    </source>
</evidence>
<evidence type="ECO:0008006" key="4">
    <source>
        <dbReference type="Google" id="ProtNLM"/>
    </source>
</evidence>
<dbReference type="AlphaFoldDB" id="A0A415EP07"/>
<name>A0A415EP07_ENTCA</name>
<dbReference type="EMBL" id="QRMZ01000025">
    <property type="protein sequence ID" value="RHK04823.1"/>
    <property type="molecule type" value="Genomic_DNA"/>
</dbReference>
<feature type="transmembrane region" description="Helical" evidence="1">
    <location>
        <begin position="27"/>
        <end position="49"/>
    </location>
</feature>
<gene>
    <name evidence="2" type="ORF">DW084_15550</name>
</gene>
<evidence type="ECO:0000313" key="3">
    <source>
        <dbReference type="Proteomes" id="UP000286288"/>
    </source>
</evidence>
<organism evidence="2 3">
    <name type="scientific">Enterococcus casseliflavus</name>
    <name type="common">Enterococcus flavescens</name>
    <dbReference type="NCBI Taxonomy" id="37734"/>
    <lineage>
        <taxon>Bacteria</taxon>
        <taxon>Bacillati</taxon>
        <taxon>Bacillota</taxon>
        <taxon>Bacilli</taxon>
        <taxon>Lactobacillales</taxon>
        <taxon>Enterococcaceae</taxon>
        <taxon>Enterococcus</taxon>
    </lineage>
</organism>
<keyword evidence="1" id="KW-0812">Transmembrane</keyword>
<evidence type="ECO:0000313" key="2">
    <source>
        <dbReference type="EMBL" id="RHK04823.1"/>
    </source>
</evidence>
<protein>
    <recommendedName>
        <fullName evidence="4">Holin</fullName>
    </recommendedName>
</protein>
<feature type="transmembrane region" description="Helical" evidence="1">
    <location>
        <begin position="56"/>
        <end position="74"/>
    </location>
</feature>
<keyword evidence="1" id="KW-1133">Transmembrane helix</keyword>
<accession>A0A415EP07</accession>
<reference evidence="2 3" key="1">
    <citation type="submission" date="2018-08" db="EMBL/GenBank/DDBJ databases">
        <title>A genome reference for cultivated species of the human gut microbiota.</title>
        <authorList>
            <person name="Zou Y."/>
            <person name="Xue W."/>
            <person name="Luo G."/>
        </authorList>
    </citation>
    <scope>NUCLEOTIDE SEQUENCE [LARGE SCALE GENOMIC DNA]</scope>
    <source>
        <strain evidence="2 3">AF48-16</strain>
    </source>
</reference>
<dbReference type="Proteomes" id="UP000286288">
    <property type="component" value="Unassembled WGS sequence"/>
</dbReference>
<proteinExistence type="predicted"/>
<keyword evidence="1" id="KW-0472">Membrane</keyword>
<comment type="caution">
    <text evidence="2">The sequence shown here is derived from an EMBL/GenBank/DDBJ whole genome shotgun (WGS) entry which is preliminary data.</text>
</comment>
<sequence length="110" mass="11748">MQQILTLASILVPLVFALTSLIKSQTTNYRILPAINLVAGILLGILYALSFDPINIVVYAWAGAVAGLAASGLFDLGDSMGNQQTTSLDYGDGQSETEVAHYKTELNDEE</sequence>